<name>A0A3A4QV99_9BACT</name>
<evidence type="ECO:0000313" key="3">
    <source>
        <dbReference type="Proteomes" id="UP000266426"/>
    </source>
</evidence>
<accession>A0A3A4QV99</accession>
<feature type="transmembrane region" description="Helical" evidence="1">
    <location>
        <begin position="134"/>
        <end position="156"/>
    </location>
</feature>
<evidence type="ECO:0000256" key="1">
    <source>
        <dbReference type="SAM" id="Phobius"/>
    </source>
</evidence>
<gene>
    <name evidence="2" type="ORF">C4541_13515</name>
</gene>
<proteinExistence type="predicted"/>
<keyword evidence="1" id="KW-0472">Membrane</keyword>
<organism evidence="2 3">
    <name type="scientific">Candidatus Auribacter fodinae</name>
    <dbReference type="NCBI Taxonomy" id="2093366"/>
    <lineage>
        <taxon>Bacteria</taxon>
        <taxon>Pseudomonadati</taxon>
        <taxon>Candidatus Auribacterota</taxon>
        <taxon>Candidatus Auribacteria</taxon>
        <taxon>Candidatus Auribacterales</taxon>
        <taxon>Candidatus Auribacteraceae</taxon>
        <taxon>Candidatus Auribacter</taxon>
    </lineage>
</organism>
<protein>
    <submittedName>
        <fullName evidence="2">Uncharacterized protein</fullName>
    </submittedName>
</protein>
<dbReference type="EMBL" id="QZJZ01000105">
    <property type="protein sequence ID" value="RJP55920.1"/>
    <property type="molecule type" value="Genomic_DNA"/>
</dbReference>
<evidence type="ECO:0000313" key="2">
    <source>
        <dbReference type="EMBL" id="RJP55920.1"/>
    </source>
</evidence>
<sequence>MRDKKLEQQIVDFGYFIEDWKEFHELMKTARETEEIPETDEKRFFELKRSILKRYNVLMKSVGLEGGQEAKGMDVLSQIVNLKELKAQTDGMARRMITIWNEHYIMLERVLGELEHNRAELAKISRLWLFLKKIIWNPLTVVIYMIIVLLSAYIAYNWIMQKYSF</sequence>
<dbReference type="AlphaFoldDB" id="A0A3A4QV99"/>
<keyword evidence="1" id="KW-0812">Transmembrane</keyword>
<comment type="caution">
    <text evidence="2">The sequence shown here is derived from an EMBL/GenBank/DDBJ whole genome shotgun (WGS) entry which is preliminary data.</text>
</comment>
<dbReference type="Proteomes" id="UP000266426">
    <property type="component" value="Unassembled WGS sequence"/>
</dbReference>
<keyword evidence="1" id="KW-1133">Transmembrane helix</keyword>
<reference evidence="2 3" key="1">
    <citation type="journal article" date="2017" name="ISME J.">
        <title>Energy and carbon metabolisms in a deep terrestrial subsurface fluid microbial community.</title>
        <authorList>
            <person name="Momper L."/>
            <person name="Jungbluth S.P."/>
            <person name="Lee M.D."/>
            <person name="Amend J.P."/>
        </authorList>
    </citation>
    <scope>NUCLEOTIDE SEQUENCE [LARGE SCALE GENOMIC DNA]</scope>
    <source>
        <strain evidence="2">SURF_26</strain>
    </source>
</reference>